<dbReference type="PRINTS" id="PR00837">
    <property type="entry name" value="V5TPXLIKE"/>
</dbReference>
<dbReference type="PROSITE" id="PS00022">
    <property type="entry name" value="EGF_1"/>
    <property type="match status" value="1"/>
</dbReference>
<evidence type="ECO:0000313" key="2">
    <source>
        <dbReference type="EnsemblMetazoa" id="G20603.1:cds"/>
    </source>
</evidence>
<dbReference type="InterPro" id="IPR000742">
    <property type="entry name" value="EGF"/>
</dbReference>
<name>A0A8W8JRF8_MAGGI</name>
<dbReference type="InterPro" id="IPR014044">
    <property type="entry name" value="CAP_dom"/>
</dbReference>
<dbReference type="PANTHER" id="PTHR10334">
    <property type="entry name" value="CYSTEINE-RICH SECRETORY PROTEIN-RELATED"/>
    <property type="match status" value="1"/>
</dbReference>
<evidence type="ECO:0000313" key="3">
    <source>
        <dbReference type="Proteomes" id="UP000005408"/>
    </source>
</evidence>
<dbReference type="EnsemblMetazoa" id="G20603.1">
    <property type="protein sequence ID" value="G20603.1:cds"/>
    <property type="gene ID" value="G20603"/>
</dbReference>
<dbReference type="AlphaFoldDB" id="A0A8W8JRF8"/>
<dbReference type="SMART" id="SM00198">
    <property type="entry name" value="SCP"/>
    <property type="match status" value="1"/>
</dbReference>
<reference evidence="2" key="1">
    <citation type="submission" date="2022-08" db="UniProtKB">
        <authorList>
            <consortium name="EnsemblMetazoa"/>
        </authorList>
    </citation>
    <scope>IDENTIFICATION</scope>
    <source>
        <strain evidence="2">05x7-T-G4-1.051#20</strain>
    </source>
</reference>
<organism evidence="2 3">
    <name type="scientific">Magallana gigas</name>
    <name type="common">Pacific oyster</name>
    <name type="synonym">Crassostrea gigas</name>
    <dbReference type="NCBI Taxonomy" id="29159"/>
    <lineage>
        <taxon>Eukaryota</taxon>
        <taxon>Metazoa</taxon>
        <taxon>Spiralia</taxon>
        <taxon>Lophotrochozoa</taxon>
        <taxon>Mollusca</taxon>
        <taxon>Bivalvia</taxon>
        <taxon>Autobranchia</taxon>
        <taxon>Pteriomorphia</taxon>
        <taxon>Ostreida</taxon>
        <taxon>Ostreoidea</taxon>
        <taxon>Ostreidae</taxon>
        <taxon>Magallana</taxon>
    </lineage>
</organism>
<keyword evidence="3" id="KW-1185">Reference proteome</keyword>
<protein>
    <recommendedName>
        <fullName evidence="1">EGF-like domain-containing protein</fullName>
    </recommendedName>
</protein>
<accession>A0A8W8JRF8</accession>
<dbReference type="Pfam" id="PF00188">
    <property type="entry name" value="CAP"/>
    <property type="match status" value="1"/>
</dbReference>
<feature type="domain" description="EGF-like" evidence="1">
    <location>
        <begin position="422"/>
        <end position="433"/>
    </location>
</feature>
<dbReference type="Proteomes" id="UP000005408">
    <property type="component" value="Unassembled WGS sequence"/>
</dbReference>
<dbReference type="InterPro" id="IPR035940">
    <property type="entry name" value="CAP_sf"/>
</dbReference>
<dbReference type="InterPro" id="IPR001283">
    <property type="entry name" value="CRISP-related"/>
</dbReference>
<sequence length="473" mass="53731">MPQFDRSLFPRNFIIPERRRTNAESMFPSMNNMNIPRPHETFGPERSQISVAPEHHSQNTERISQTSSGNLFGFEPTDRAQFGQGFFKPDQIQNMTSQTDVPFGNWNSQRWSSNPRDVSFNIDLKLATCTEEYQKLPNHTMCLADKANLNVSGVSDSDQAEIVRLHNEFRGTVMPEASDIFTMKWDDRLAIVAQKWANQCSRHHDRMRTVPSLGKHTLIGQNLAGGFSNWSSVIKEWWTENVIWRYGIEPSTYIPETSDVAETIGHYIQMTYNATYLVGCGFAYCDESQFEKYYVCNYAPGLRSYTHPFTVGERCQACPHWCRDGKCDCGGRVCNNGGTLSMRTCQCECGPLYAGPSCDILRCPFHDHPDCGVKYQKDHCVVLPEVNQDCPYMCDRCAQGHVLCGGRICFNGGVLKETTCQCSCSPPFAGETCEANCGDPDDAECQRWPDVFCHWNYQIQKQCPHRCKLCSMQ</sequence>
<dbReference type="Gene3D" id="3.40.33.10">
    <property type="entry name" value="CAP"/>
    <property type="match status" value="1"/>
</dbReference>
<dbReference type="SUPFAM" id="SSF55797">
    <property type="entry name" value="PR-1-like"/>
    <property type="match status" value="1"/>
</dbReference>
<proteinExistence type="predicted"/>
<evidence type="ECO:0000259" key="1">
    <source>
        <dbReference type="PROSITE" id="PS00022"/>
    </source>
</evidence>